<dbReference type="GO" id="GO:0000155">
    <property type="term" value="F:phosphorelay sensor kinase activity"/>
    <property type="evidence" value="ECO:0007669"/>
    <property type="project" value="InterPro"/>
</dbReference>
<keyword evidence="10" id="KW-0472">Membrane</keyword>
<dbReference type="InterPro" id="IPR011712">
    <property type="entry name" value="Sig_transdc_His_kin_sub3_dim/P"/>
</dbReference>
<comment type="catalytic activity">
    <reaction evidence="1">
        <text>ATP + protein L-histidine = ADP + protein N-phospho-L-histidine.</text>
        <dbReference type="EC" id="2.7.13.3"/>
    </reaction>
</comment>
<dbReference type="STRING" id="946078.GA0070622_0190"/>
<dbReference type="Gene3D" id="1.20.5.1930">
    <property type="match status" value="1"/>
</dbReference>
<dbReference type="CDD" id="cd16917">
    <property type="entry name" value="HATPase_UhpB-NarQ-NarX-like"/>
    <property type="match status" value="1"/>
</dbReference>
<evidence type="ECO:0000256" key="7">
    <source>
        <dbReference type="ARBA" id="ARBA00022840"/>
    </source>
</evidence>
<dbReference type="SUPFAM" id="SSF55874">
    <property type="entry name" value="ATPase domain of HSP90 chaperone/DNA topoisomerase II/histidine kinase"/>
    <property type="match status" value="1"/>
</dbReference>
<evidence type="ECO:0000256" key="5">
    <source>
        <dbReference type="ARBA" id="ARBA00022741"/>
    </source>
</evidence>
<dbReference type="AlphaFoldDB" id="A0A1A9B2I9"/>
<dbReference type="EC" id="2.7.13.3" evidence="2"/>
<keyword evidence="3" id="KW-0597">Phosphoprotein</keyword>
<evidence type="ECO:0000256" key="3">
    <source>
        <dbReference type="ARBA" id="ARBA00022553"/>
    </source>
</evidence>
<keyword evidence="4" id="KW-0808">Transferase</keyword>
<keyword evidence="6 12" id="KW-0418">Kinase</keyword>
<sequence>MTEQTRRRARDAALAAAVAVSVWAVTALAEEPASLPLGPAGWLVGAVLGGLQLARRRRPLAVLLVSTTVVVAYHVLGYPAVGTAWPLLLPFLGAAAGGHLRYAVPLVAALSVANVGWRVLVEREWPLGVLVGEARDLVVLGLALAVGEAVWQRRRWAEEVRRRVARADEEARREAERRLAEQRLSVAADLHDVVAHSLVVIGLQLRLAEETVDTEPEACRAAIAAALAVHDEAVRETSRTVHLLRDPTPAPLRPAPTLADLHLLPEVARRAGLELRVDIDGGRDVPASVAQAAYRIAQEALTNTLKHAGAAQASLTLRREGRALHLRFADPGGVGVVSTGSVRCTSAPGDGGRPPGGHGIVGMRERARGVGGRLEAGPDGGGFRVDAWLPVGDA</sequence>
<dbReference type="Pfam" id="PF07730">
    <property type="entry name" value="HisKA_3"/>
    <property type="match status" value="1"/>
</dbReference>
<feature type="transmembrane region" description="Helical" evidence="10">
    <location>
        <begin position="60"/>
        <end position="80"/>
    </location>
</feature>
<proteinExistence type="predicted"/>
<accession>A0A1A9B2I9</accession>
<protein>
    <recommendedName>
        <fullName evidence="2">histidine kinase</fullName>
        <ecNumber evidence="2">2.7.13.3</ecNumber>
    </recommendedName>
</protein>
<evidence type="ECO:0000313" key="13">
    <source>
        <dbReference type="Proteomes" id="UP000199558"/>
    </source>
</evidence>
<keyword evidence="8" id="KW-0902">Two-component regulatory system</keyword>
<evidence type="ECO:0000256" key="8">
    <source>
        <dbReference type="ARBA" id="ARBA00023012"/>
    </source>
</evidence>
<reference evidence="13" key="1">
    <citation type="submission" date="2016-06" db="EMBL/GenBank/DDBJ databases">
        <authorList>
            <person name="Varghese N."/>
            <person name="Submissions Spin"/>
        </authorList>
    </citation>
    <scope>NUCLEOTIDE SEQUENCE [LARGE SCALE GENOMIC DNA]</scope>
    <source>
        <strain evidence="13">DSM 45794</strain>
    </source>
</reference>
<evidence type="ECO:0000256" key="10">
    <source>
        <dbReference type="SAM" id="Phobius"/>
    </source>
</evidence>
<dbReference type="EMBL" id="FLRH01000003">
    <property type="protein sequence ID" value="SBT63244.1"/>
    <property type="molecule type" value="Genomic_DNA"/>
</dbReference>
<feature type="domain" description="Signal transduction histidine kinase subgroup 3 dimerisation and phosphoacceptor" evidence="11">
    <location>
        <begin position="183"/>
        <end position="247"/>
    </location>
</feature>
<evidence type="ECO:0000256" key="4">
    <source>
        <dbReference type="ARBA" id="ARBA00022679"/>
    </source>
</evidence>
<evidence type="ECO:0000256" key="2">
    <source>
        <dbReference type="ARBA" id="ARBA00012438"/>
    </source>
</evidence>
<gene>
    <name evidence="12" type="ORF">GA0070622_0190</name>
</gene>
<dbReference type="InterPro" id="IPR050482">
    <property type="entry name" value="Sensor_HK_TwoCompSys"/>
</dbReference>
<keyword evidence="9" id="KW-0175">Coiled coil</keyword>
<organism evidence="12 13">
    <name type="scientific">Micromonospora sediminicola</name>
    <dbReference type="NCBI Taxonomy" id="946078"/>
    <lineage>
        <taxon>Bacteria</taxon>
        <taxon>Bacillati</taxon>
        <taxon>Actinomycetota</taxon>
        <taxon>Actinomycetes</taxon>
        <taxon>Micromonosporales</taxon>
        <taxon>Micromonosporaceae</taxon>
        <taxon>Micromonospora</taxon>
    </lineage>
</organism>
<dbReference type="Proteomes" id="UP000199558">
    <property type="component" value="Unassembled WGS sequence"/>
</dbReference>
<feature type="transmembrane region" description="Helical" evidence="10">
    <location>
        <begin position="35"/>
        <end position="53"/>
    </location>
</feature>
<dbReference type="PANTHER" id="PTHR24421">
    <property type="entry name" value="NITRATE/NITRITE SENSOR PROTEIN NARX-RELATED"/>
    <property type="match status" value="1"/>
</dbReference>
<dbReference type="GO" id="GO:0046983">
    <property type="term" value="F:protein dimerization activity"/>
    <property type="evidence" value="ECO:0007669"/>
    <property type="project" value="InterPro"/>
</dbReference>
<dbReference type="InterPro" id="IPR036890">
    <property type="entry name" value="HATPase_C_sf"/>
</dbReference>
<keyword evidence="13" id="KW-1185">Reference proteome</keyword>
<dbReference type="GO" id="GO:0005524">
    <property type="term" value="F:ATP binding"/>
    <property type="evidence" value="ECO:0007669"/>
    <property type="project" value="UniProtKB-KW"/>
</dbReference>
<evidence type="ECO:0000256" key="9">
    <source>
        <dbReference type="SAM" id="Coils"/>
    </source>
</evidence>
<evidence type="ECO:0000313" key="12">
    <source>
        <dbReference type="EMBL" id="SBT63244.1"/>
    </source>
</evidence>
<dbReference type="GO" id="GO:0016020">
    <property type="term" value="C:membrane"/>
    <property type="evidence" value="ECO:0007669"/>
    <property type="project" value="InterPro"/>
</dbReference>
<keyword evidence="5" id="KW-0547">Nucleotide-binding</keyword>
<dbReference type="OrthoDB" id="9781904at2"/>
<feature type="coiled-coil region" evidence="9">
    <location>
        <begin position="157"/>
        <end position="185"/>
    </location>
</feature>
<keyword evidence="10" id="KW-1133">Transmembrane helix</keyword>
<evidence type="ECO:0000259" key="11">
    <source>
        <dbReference type="Pfam" id="PF07730"/>
    </source>
</evidence>
<dbReference type="RefSeq" id="WP_091565489.1">
    <property type="nucleotide sequence ID" value="NZ_FLRH01000003.1"/>
</dbReference>
<name>A0A1A9B2I9_9ACTN</name>
<keyword evidence="7" id="KW-0067">ATP-binding</keyword>
<dbReference type="Gene3D" id="3.30.565.10">
    <property type="entry name" value="Histidine kinase-like ATPase, C-terminal domain"/>
    <property type="match status" value="1"/>
</dbReference>
<evidence type="ECO:0000256" key="6">
    <source>
        <dbReference type="ARBA" id="ARBA00022777"/>
    </source>
</evidence>
<feature type="transmembrane region" description="Helical" evidence="10">
    <location>
        <begin position="12"/>
        <end position="29"/>
    </location>
</feature>
<dbReference type="PANTHER" id="PTHR24421:SF10">
    <property type="entry name" value="NITRATE_NITRITE SENSOR PROTEIN NARQ"/>
    <property type="match status" value="1"/>
</dbReference>
<keyword evidence="10" id="KW-0812">Transmembrane</keyword>
<evidence type="ECO:0000256" key="1">
    <source>
        <dbReference type="ARBA" id="ARBA00000085"/>
    </source>
</evidence>